<evidence type="ECO:0000313" key="3">
    <source>
        <dbReference type="EMBL" id="GAA6410519.1"/>
    </source>
</evidence>
<accession>A0ABQ0BGD0</accession>
<dbReference type="InterPro" id="IPR036366">
    <property type="entry name" value="PGBDSf"/>
</dbReference>
<dbReference type="RefSeq" id="WP_390409010.1">
    <property type="nucleotide sequence ID" value="NZ_BAABYW010000001.1"/>
</dbReference>
<dbReference type="SUPFAM" id="SSF47090">
    <property type="entry name" value="PGBD-like"/>
    <property type="match status" value="1"/>
</dbReference>
<dbReference type="InterPro" id="IPR002053">
    <property type="entry name" value="Glyco_hydro_25"/>
</dbReference>
<reference evidence="3 4" key="1">
    <citation type="submission" date="2024-04" db="EMBL/GenBank/DDBJ databases">
        <title>Defined microbial consortia suppress multidrug-resistant proinflammatory Enterobacteriaceae via ecological control.</title>
        <authorList>
            <person name="Furuichi M."/>
            <person name="Kawaguchi T."/>
            <person name="Pust M."/>
            <person name="Yasuma K."/>
            <person name="Plichta D."/>
            <person name="Hasegawa N."/>
            <person name="Ohya T."/>
            <person name="Bhattarai S."/>
            <person name="Sasajima S."/>
            <person name="Aoto Y."/>
            <person name="Tuganbaev T."/>
            <person name="Yaginuma M."/>
            <person name="Ueda M."/>
            <person name="Okahashi N."/>
            <person name="Amafuji K."/>
            <person name="Kiridooshi Y."/>
            <person name="Sugita K."/>
            <person name="Strazar M."/>
            <person name="Skelly A."/>
            <person name="Suda W."/>
            <person name="Hattori M."/>
            <person name="Nakamoto N."/>
            <person name="Caballero S."/>
            <person name="Norman J."/>
            <person name="Olle B."/>
            <person name="Tanoue T."/>
            <person name="Arita M."/>
            <person name="Bucci V."/>
            <person name="Atarashi K."/>
            <person name="Xavier R."/>
            <person name="Honda K."/>
        </authorList>
    </citation>
    <scope>NUCLEOTIDE SEQUENCE [LARGE SCALE GENOMIC DNA]</scope>
    <source>
        <strain evidence="4">k04-0078-D8-1</strain>
    </source>
</reference>
<evidence type="ECO:0000256" key="1">
    <source>
        <dbReference type="ARBA" id="ARBA00010646"/>
    </source>
</evidence>
<comment type="similarity">
    <text evidence="1">Belongs to the glycosyl hydrolase 25 family.</text>
</comment>
<gene>
    <name evidence="3" type="ORF">K040078D81_46360</name>
</gene>
<organism evidence="3 4">
    <name type="scientific">Blautia hominis</name>
    <dbReference type="NCBI Taxonomy" id="2025493"/>
    <lineage>
        <taxon>Bacteria</taxon>
        <taxon>Bacillati</taxon>
        <taxon>Bacillota</taxon>
        <taxon>Clostridia</taxon>
        <taxon>Lachnospirales</taxon>
        <taxon>Lachnospiraceae</taxon>
        <taxon>Blautia</taxon>
    </lineage>
</organism>
<keyword evidence="4" id="KW-1185">Reference proteome</keyword>
<dbReference type="Gene3D" id="3.20.20.80">
    <property type="entry name" value="Glycosidases"/>
    <property type="match status" value="1"/>
</dbReference>
<dbReference type="PROSITE" id="PS51904">
    <property type="entry name" value="GLYCOSYL_HYDROL_F25_2"/>
    <property type="match status" value="1"/>
</dbReference>
<comment type="caution">
    <text evidence="3">The sequence shown here is derived from an EMBL/GenBank/DDBJ whole genome shotgun (WGS) entry which is preliminary data.</text>
</comment>
<dbReference type="Pfam" id="PF01183">
    <property type="entry name" value="Glyco_hydro_25"/>
    <property type="match status" value="1"/>
</dbReference>
<dbReference type="InterPro" id="IPR036365">
    <property type="entry name" value="PGBD-like_sf"/>
</dbReference>
<protein>
    <recommendedName>
        <fullName evidence="2">Peptidoglycan binding-like domain-containing protein</fullName>
    </recommendedName>
</protein>
<dbReference type="Proteomes" id="UP001600943">
    <property type="component" value="Unassembled WGS sequence"/>
</dbReference>
<dbReference type="SUPFAM" id="SSF51445">
    <property type="entry name" value="(Trans)glycosidases"/>
    <property type="match status" value="1"/>
</dbReference>
<name>A0ABQ0BGD0_9FIRM</name>
<dbReference type="Gene3D" id="1.10.101.10">
    <property type="entry name" value="PGBD-like superfamily/PGBD"/>
    <property type="match status" value="2"/>
</dbReference>
<dbReference type="PANTHER" id="PTHR34135:SF2">
    <property type="entry name" value="LYSOZYME"/>
    <property type="match status" value="1"/>
</dbReference>
<evidence type="ECO:0000313" key="4">
    <source>
        <dbReference type="Proteomes" id="UP001600943"/>
    </source>
</evidence>
<dbReference type="InterPro" id="IPR002477">
    <property type="entry name" value="Peptidoglycan-bd-like"/>
</dbReference>
<evidence type="ECO:0000259" key="2">
    <source>
        <dbReference type="Pfam" id="PF01471"/>
    </source>
</evidence>
<dbReference type="CDD" id="cd06414">
    <property type="entry name" value="GH25_LytC-like"/>
    <property type="match status" value="1"/>
</dbReference>
<dbReference type="Pfam" id="PF01471">
    <property type="entry name" value="PG_binding_1"/>
    <property type="match status" value="1"/>
</dbReference>
<proteinExistence type="inferred from homology"/>
<dbReference type="EMBL" id="BAABYW010000001">
    <property type="protein sequence ID" value="GAA6410519.1"/>
    <property type="molecule type" value="Genomic_DNA"/>
</dbReference>
<dbReference type="PANTHER" id="PTHR34135">
    <property type="entry name" value="LYSOZYME"/>
    <property type="match status" value="1"/>
</dbReference>
<sequence>MALKIIDVSEHNGRIDWEEARKHIDGVIIRCGYGMDQANQDDKYWKRNADECTRLEIPFGVYLYSYADTDTKSRSEAAHVLRLIEGYRLSYPVYLDLEEEKDGTRRQAIRGARIFADIVEAAGYQVGIYANENWYKTIIGSALDKYTKWVAKYSSKAPDVPNVDIWQYTSSGNVPGLTGNGGRVDVNYCYRDFVSEIAGECVSTPKPDTDYAVMGGNTVVKDGQIHLNNFTGADIKVDGNRGLETVKGGIMVLQTALNMDYRAGLTVDGILGAMTLQALGSHYVCLKECQYMVTALEILLMLKGYNPQGVECPGSFGSGLEAAVRQYQKDHGLAVDGIAGRNTFMSLVA</sequence>
<feature type="domain" description="Peptidoglycan binding-like" evidence="2">
    <location>
        <begin position="293"/>
        <end position="345"/>
    </location>
</feature>
<dbReference type="InterPro" id="IPR017853">
    <property type="entry name" value="GH"/>
</dbReference>